<feature type="domain" description="DEAD-box RNA helicase Q" evidence="10">
    <location>
        <begin position="412"/>
        <end position="440"/>
    </location>
</feature>
<evidence type="ECO:0000256" key="1">
    <source>
        <dbReference type="ARBA" id="ARBA00022741"/>
    </source>
</evidence>
<dbReference type="InterPro" id="IPR050079">
    <property type="entry name" value="DEAD_box_RNA_helicase"/>
</dbReference>
<evidence type="ECO:0000259" key="9">
    <source>
        <dbReference type="PROSITE" id="PS51194"/>
    </source>
</evidence>
<feature type="compositionally biased region" description="Basic and acidic residues" evidence="7">
    <location>
        <begin position="332"/>
        <end position="380"/>
    </location>
</feature>
<dbReference type="PROSITE" id="PS51192">
    <property type="entry name" value="HELICASE_ATP_BIND_1"/>
    <property type="match status" value="1"/>
</dbReference>
<comment type="similarity">
    <text evidence="5">Belongs to the DEAD box helicase family.</text>
</comment>
<evidence type="ECO:0000256" key="5">
    <source>
        <dbReference type="ARBA" id="ARBA00038437"/>
    </source>
</evidence>
<keyword evidence="12" id="KW-1185">Reference proteome</keyword>
<gene>
    <name evidence="11" type="ORF">GCM10007269_36480</name>
</gene>
<evidence type="ECO:0000256" key="7">
    <source>
        <dbReference type="SAM" id="MobiDB-lite"/>
    </source>
</evidence>
<sequence length="806" mass="91029">MPKNKKPQGGRPNFEPRYGANKTSFHDRHAGRPEGGRADAGAKRPSSPRSSSTSDRGVDRRPGSKSATHRGYRPAEAESGAPKRRWSDQERAGRDEARGIRSRAESGRRETPHHQSERPRTDGRRFNDDRPRFNSDRGAERPRFNDDRGAAERPRFNDDRPRRDDRARQDERPRRDAGASTGSRYQGDRPRFNNDRGGDRPRYNSDRPAERGGDRPRFNSDRATERPRYNDDRPRRDDRGRQDERPRRDAGASTGSRYQGDRPRFNSDRPAERPRFNDDRPRRDDRARPDDRPRRDDRERTDGRPRYEDRPRVNSDRPQRDASTGSATGSRHQGDRPRRDDARRDDRGPRRDDRGPRRDDRGPRRDDRRSEPRASRDDWNKTSSTAKFEKTEDVVHERLEAKTIAAPEVDGVTFADLGIGSNIVEVLKELGASSPFAIQAATIPSILEGRDVLGRGRTGSGKTIAFGAPLVERVLKSQAGKRREYGRKPRAIILAPTRELALQIDRTIQPIARSVGLFTTQIYGGVPQGRQVGALMKGVDIVIGTPGRIEDLIKQRKLDLSDCRIAVLDEADHMCELGFVEPVQRILRHTQEGSQKLLFSATLDREVAALVDEFLVDPAVYEVSGEDQDSGTIDHRVLVIEHRDKAEILTSMVDRAGKTLVFARTRAYAETLAEQFDDAGIPAAALHGDLNQAKRTRNLERMTSGRVQVLVATDVAARGIHVDDIDLVIQADAPDEYKTYMHRSGRTGRAGRAGRVVTLITRQRQRRMTELLGRAEIDAPFESARIGDDIIEEITGRMPSNDEITA</sequence>
<dbReference type="SMART" id="SM00487">
    <property type="entry name" value="DEXDc"/>
    <property type="match status" value="1"/>
</dbReference>
<evidence type="ECO:0000256" key="6">
    <source>
        <dbReference type="PROSITE-ProRule" id="PRU00552"/>
    </source>
</evidence>
<dbReference type="CDD" id="cd00268">
    <property type="entry name" value="DEADc"/>
    <property type="match status" value="1"/>
</dbReference>
<dbReference type="PROSITE" id="PS51194">
    <property type="entry name" value="HELICASE_CTER"/>
    <property type="match status" value="1"/>
</dbReference>
<evidence type="ECO:0000256" key="3">
    <source>
        <dbReference type="ARBA" id="ARBA00022806"/>
    </source>
</evidence>
<feature type="compositionally biased region" description="Basic and acidic residues" evidence="7">
    <location>
        <begin position="24"/>
        <end position="42"/>
    </location>
</feature>
<feature type="domain" description="Helicase C-terminal" evidence="9">
    <location>
        <begin position="632"/>
        <end position="792"/>
    </location>
</feature>
<dbReference type="PANTHER" id="PTHR47959">
    <property type="entry name" value="ATP-DEPENDENT RNA HELICASE RHLE-RELATED"/>
    <property type="match status" value="1"/>
</dbReference>
<dbReference type="InterPro" id="IPR014014">
    <property type="entry name" value="RNA_helicase_DEAD_Q_motif"/>
</dbReference>
<feature type="compositionally biased region" description="Low complexity" evidence="7">
    <location>
        <begin position="44"/>
        <end position="54"/>
    </location>
</feature>
<dbReference type="PANTHER" id="PTHR47959:SF13">
    <property type="entry name" value="ATP-DEPENDENT RNA HELICASE RHLE"/>
    <property type="match status" value="1"/>
</dbReference>
<feature type="compositionally biased region" description="Polar residues" evidence="7">
    <location>
        <begin position="321"/>
        <end position="331"/>
    </location>
</feature>
<dbReference type="Pfam" id="PF00271">
    <property type="entry name" value="Helicase_C"/>
    <property type="match status" value="1"/>
</dbReference>
<comment type="caution">
    <text evidence="11">The sequence shown here is derived from an EMBL/GenBank/DDBJ whole genome shotgun (WGS) entry which is preliminary data.</text>
</comment>
<keyword evidence="2" id="KW-0378">Hydrolase</keyword>
<feature type="compositionally biased region" description="Basic and acidic residues" evidence="7">
    <location>
        <begin position="186"/>
        <end position="250"/>
    </location>
</feature>
<dbReference type="CDD" id="cd18787">
    <property type="entry name" value="SF2_C_DEAD"/>
    <property type="match status" value="1"/>
</dbReference>
<dbReference type="Proteomes" id="UP000629365">
    <property type="component" value="Unassembled WGS sequence"/>
</dbReference>
<keyword evidence="3" id="KW-0347">Helicase</keyword>
<feature type="domain" description="Helicase ATP-binding" evidence="8">
    <location>
        <begin position="443"/>
        <end position="621"/>
    </location>
</feature>
<dbReference type="EMBL" id="BMCM01000008">
    <property type="protein sequence ID" value="GGD90617.1"/>
    <property type="molecule type" value="Genomic_DNA"/>
</dbReference>
<feature type="short sequence motif" description="Q motif" evidence="6">
    <location>
        <begin position="412"/>
        <end position="440"/>
    </location>
</feature>
<feature type="compositionally biased region" description="Basic and acidic residues" evidence="7">
    <location>
        <begin position="85"/>
        <end position="177"/>
    </location>
</feature>
<proteinExistence type="inferred from homology"/>
<accession>A0ABQ1S4Z8</accession>
<dbReference type="Gene3D" id="3.40.50.300">
    <property type="entry name" value="P-loop containing nucleotide triphosphate hydrolases"/>
    <property type="match status" value="2"/>
</dbReference>
<dbReference type="PROSITE" id="PS51195">
    <property type="entry name" value="Q_MOTIF"/>
    <property type="match status" value="1"/>
</dbReference>
<dbReference type="Pfam" id="PF00270">
    <property type="entry name" value="DEAD"/>
    <property type="match status" value="1"/>
</dbReference>
<evidence type="ECO:0000256" key="2">
    <source>
        <dbReference type="ARBA" id="ARBA00022801"/>
    </source>
</evidence>
<feature type="compositionally biased region" description="Basic and acidic residues" evidence="7">
    <location>
        <begin position="259"/>
        <end position="320"/>
    </location>
</feature>
<dbReference type="InterPro" id="IPR027417">
    <property type="entry name" value="P-loop_NTPase"/>
</dbReference>
<evidence type="ECO:0000313" key="12">
    <source>
        <dbReference type="Proteomes" id="UP000629365"/>
    </source>
</evidence>
<dbReference type="InterPro" id="IPR044742">
    <property type="entry name" value="DEAD/DEAH_RhlB"/>
</dbReference>
<organism evidence="11 12">
    <name type="scientific">Microbacterium murale</name>
    <dbReference type="NCBI Taxonomy" id="1081040"/>
    <lineage>
        <taxon>Bacteria</taxon>
        <taxon>Bacillati</taxon>
        <taxon>Actinomycetota</taxon>
        <taxon>Actinomycetes</taxon>
        <taxon>Micrococcales</taxon>
        <taxon>Microbacteriaceae</taxon>
        <taxon>Microbacterium</taxon>
    </lineage>
</organism>
<dbReference type="InterPro" id="IPR001650">
    <property type="entry name" value="Helicase_C-like"/>
</dbReference>
<protein>
    <recommendedName>
        <fullName evidence="13">RNA helicase</fullName>
    </recommendedName>
</protein>
<dbReference type="InterPro" id="IPR011545">
    <property type="entry name" value="DEAD/DEAH_box_helicase_dom"/>
</dbReference>
<evidence type="ECO:0000259" key="10">
    <source>
        <dbReference type="PROSITE" id="PS51195"/>
    </source>
</evidence>
<evidence type="ECO:0008006" key="13">
    <source>
        <dbReference type="Google" id="ProtNLM"/>
    </source>
</evidence>
<dbReference type="SMART" id="SM00490">
    <property type="entry name" value="HELICc"/>
    <property type="match status" value="1"/>
</dbReference>
<dbReference type="InterPro" id="IPR014001">
    <property type="entry name" value="Helicase_ATP-bd"/>
</dbReference>
<evidence type="ECO:0000259" key="8">
    <source>
        <dbReference type="PROSITE" id="PS51192"/>
    </source>
</evidence>
<feature type="region of interest" description="Disordered" evidence="7">
    <location>
        <begin position="1"/>
        <end position="385"/>
    </location>
</feature>
<keyword evidence="4" id="KW-0067">ATP-binding</keyword>
<dbReference type="SUPFAM" id="SSF52540">
    <property type="entry name" value="P-loop containing nucleoside triphosphate hydrolases"/>
    <property type="match status" value="1"/>
</dbReference>
<evidence type="ECO:0000313" key="11">
    <source>
        <dbReference type="EMBL" id="GGD90617.1"/>
    </source>
</evidence>
<name>A0ABQ1S4Z8_9MICO</name>
<dbReference type="RefSeq" id="WP_188438165.1">
    <property type="nucleotide sequence ID" value="NZ_BMCM01000008.1"/>
</dbReference>
<keyword evidence="1" id="KW-0547">Nucleotide-binding</keyword>
<evidence type="ECO:0000256" key="4">
    <source>
        <dbReference type="ARBA" id="ARBA00022840"/>
    </source>
</evidence>
<reference evidence="12" key="1">
    <citation type="journal article" date="2019" name="Int. J. Syst. Evol. Microbiol.">
        <title>The Global Catalogue of Microorganisms (GCM) 10K type strain sequencing project: providing services to taxonomists for standard genome sequencing and annotation.</title>
        <authorList>
            <consortium name="The Broad Institute Genomics Platform"/>
            <consortium name="The Broad Institute Genome Sequencing Center for Infectious Disease"/>
            <person name="Wu L."/>
            <person name="Ma J."/>
        </authorList>
    </citation>
    <scope>NUCLEOTIDE SEQUENCE [LARGE SCALE GENOMIC DNA]</scope>
    <source>
        <strain evidence="12">CCM 7640</strain>
    </source>
</reference>